<sequence>MKNIPTPWPSPQTLKILIERSSGYFVYAATVIKFVDDKYFWPYQQLDIIIQSLPLDLESPFAALDQLYIQILKGVPTRHLCVLSDILSAVAHFQSHFTLGDLEELLGLEPGNAELILRPLHSVLQIPEAMWAQIEVHHASFLDFLKDETRSSCFYVGSEEHKILTSTGTS</sequence>
<gene>
    <name evidence="1" type="ORF">MVEN_01413300</name>
</gene>
<evidence type="ECO:0000313" key="2">
    <source>
        <dbReference type="Proteomes" id="UP000620124"/>
    </source>
</evidence>
<dbReference type="AlphaFoldDB" id="A0A8H6XY68"/>
<comment type="caution">
    <text evidence="1">The sequence shown here is derived from an EMBL/GenBank/DDBJ whole genome shotgun (WGS) entry which is preliminary data.</text>
</comment>
<dbReference type="OrthoDB" id="3262196at2759"/>
<dbReference type="EMBL" id="JACAZI010000011">
    <property type="protein sequence ID" value="KAF7348929.1"/>
    <property type="molecule type" value="Genomic_DNA"/>
</dbReference>
<organism evidence="1 2">
    <name type="scientific">Mycena venus</name>
    <dbReference type="NCBI Taxonomy" id="2733690"/>
    <lineage>
        <taxon>Eukaryota</taxon>
        <taxon>Fungi</taxon>
        <taxon>Dikarya</taxon>
        <taxon>Basidiomycota</taxon>
        <taxon>Agaricomycotina</taxon>
        <taxon>Agaricomycetes</taxon>
        <taxon>Agaricomycetidae</taxon>
        <taxon>Agaricales</taxon>
        <taxon>Marasmiineae</taxon>
        <taxon>Mycenaceae</taxon>
        <taxon>Mycena</taxon>
    </lineage>
</organism>
<accession>A0A8H6XY68</accession>
<evidence type="ECO:0000313" key="1">
    <source>
        <dbReference type="EMBL" id="KAF7348929.1"/>
    </source>
</evidence>
<name>A0A8H6XY68_9AGAR</name>
<reference evidence="1" key="1">
    <citation type="submission" date="2020-05" db="EMBL/GenBank/DDBJ databases">
        <title>Mycena genomes resolve the evolution of fungal bioluminescence.</title>
        <authorList>
            <person name="Tsai I.J."/>
        </authorList>
    </citation>
    <scope>NUCLEOTIDE SEQUENCE</scope>
    <source>
        <strain evidence="1">CCC161011</strain>
    </source>
</reference>
<protein>
    <submittedName>
        <fullName evidence="1">Putative nwd2 protein</fullName>
    </submittedName>
</protein>
<keyword evidence="2" id="KW-1185">Reference proteome</keyword>
<dbReference type="Proteomes" id="UP000620124">
    <property type="component" value="Unassembled WGS sequence"/>
</dbReference>
<proteinExistence type="predicted"/>